<keyword evidence="6 9" id="KW-0408">Iron</keyword>
<comment type="similarity">
    <text evidence="1">In the N-terminal section; belongs to the MIP18 family.</text>
</comment>
<dbReference type="InterPro" id="IPR000808">
    <property type="entry name" value="Mrp-like_CS"/>
</dbReference>
<evidence type="ECO:0000313" key="12">
    <source>
        <dbReference type="Proteomes" id="UP000228948"/>
    </source>
</evidence>
<dbReference type="PROSITE" id="PS01215">
    <property type="entry name" value="MRP"/>
    <property type="match status" value="1"/>
</dbReference>
<keyword evidence="12" id="KW-1185">Reference proteome</keyword>
<dbReference type="GO" id="GO:0051539">
    <property type="term" value="F:4 iron, 4 sulfur cluster binding"/>
    <property type="evidence" value="ECO:0007669"/>
    <property type="project" value="TreeGrafter"/>
</dbReference>
<dbReference type="OrthoDB" id="9809679at2"/>
<evidence type="ECO:0000256" key="6">
    <source>
        <dbReference type="ARBA" id="ARBA00023004"/>
    </source>
</evidence>
<keyword evidence="3 9" id="KW-0479">Metal-binding</keyword>
<dbReference type="RefSeq" id="WP_071481773.1">
    <property type="nucleotide sequence ID" value="NZ_CP024899.1"/>
</dbReference>
<dbReference type="PANTHER" id="PTHR42961">
    <property type="entry name" value="IRON-SULFUR PROTEIN NUBPL"/>
    <property type="match status" value="1"/>
</dbReference>
<dbReference type="InterPro" id="IPR034904">
    <property type="entry name" value="FSCA_dom_sf"/>
</dbReference>
<dbReference type="InterPro" id="IPR002744">
    <property type="entry name" value="MIP18-like"/>
</dbReference>
<evidence type="ECO:0000313" key="11">
    <source>
        <dbReference type="EMBL" id="ATX67338.1"/>
    </source>
</evidence>
<evidence type="ECO:0000256" key="7">
    <source>
        <dbReference type="ARBA" id="ARBA00023014"/>
    </source>
</evidence>
<feature type="domain" description="MIP18 family-like" evidence="10">
    <location>
        <begin position="3"/>
        <end position="70"/>
    </location>
</feature>
<name>A0A2K8KJZ9_9RHOB</name>
<keyword evidence="7 9" id="KW-0411">Iron-sulfur</keyword>
<dbReference type="SUPFAM" id="SSF52540">
    <property type="entry name" value="P-loop containing nucleoside triphosphate hydrolases"/>
    <property type="match status" value="1"/>
</dbReference>
<comment type="function">
    <text evidence="9">Binds and transfers iron-sulfur (Fe-S) clusters to target apoproteins. Can hydrolyze ATP.</text>
</comment>
<dbReference type="Pfam" id="PF10609">
    <property type="entry name" value="ParA"/>
    <property type="match status" value="1"/>
</dbReference>
<sequence length="356" mass="37172">MQDDIRATLDTVMLPDGTGLAASGRVSGLNVAQGRVSLSIQITPQEAQAFAPVRDEAEARLRALPSVNSVFVVLTSERDSPPQIKAPKPAKVDPLAGIGHVIAVASGKGGVGKSTTTVNLALALRAQGLRVGILDADIYGPSLPTLLGLHGKPGMGEGRKLKPMQAYGLSAMSMGLLVEAETAMVWRGPMVMSAITQMMADVDWGRLDVLLVDMPPGTGDAQLALAQGTKLAGAVIVSTPQDLSLIDARRGIAMFRKVDVPILGIVENMSHFLCPDCGTAHAIFGQGGAEAEAARLKVPYLGGVPLTMELRAASDSGQPITARDPEGPLGQIYQQIARAMMAGLKPEARAIRPVRT</sequence>
<dbReference type="InterPro" id="IPR044304">
    <property type="entry name" value="NUBPL-like"/>
</dbReference>
<evidence type="ECO:0000256" key="1">
    <source>
        <dbReference type="ARBA" id="ARBA00007352"/>
    </source>
</evidence>
<accession>A0A2K8KJZ9</accession>
<gene>
    <name evidence="11" type="ORF">BG454_17235</name>
</gene>
<dbReference type="GO" id="GO:0140663">
    <property type="term" value="F:ATP-dependent FeS chaperone activity"/>
    <property type="evidence" value="ECO:0007669"/>
    <property type="project" value="InterPro"/>
</dbReference>
<keyword evidence="4 9" id="KW-0547">Nucleotide-binding</keyword>
<evidence type="ECO:0000259" key="10">
    <source>
        <dbReference type="Pfam" id="PF01883"/>
    </source>
</evidence>
<comment type="similarity">
    <text evidence="2">In the C-terminal section; belongs to the Mrp/NBP35 ATP-binding proteins family.</text>
</comment>
<dbReference type="GO" id="GO:0016226">
    <property type="term" value="P:iron-sulfur cluster assembly"/>
    <property type="evidence" value="ECO:0007669"/>
    <property type="project" value="InterPro"/>
</dbReference>
<evidence type="ECO:0000256" key="5">
    <source>
        <dbReference type="ARBA" id="ARBA00022840"/>
    </source>
</evidence>
<evidence type="ECO:0000256" key="4">
    <source>
        <dbReference type="ARBA" id="ARBA00022741"/>
    </source>
</evidence>
<dbReference type="Proteomes" id="UP000228948">
    <property type="component" value="Chromosome"/>
</dbReference>
<keyword evidence="5 9" id="KW-0067">ATP-binding</keyword>
<keyword evidence="9" id="KW-0378">Hydrolase</keyword>
<evidence type="ECO:0000256" key="9">
    <source>
        <dbReference type="HAMAP-Rule" id="MF_02040"/>
    </source>
</evidence>
<reference evidence="11 12" key="1">
    <citation type="submission" date="2017-11" db="EMBL/GenBank/DDBJ databases">
        <title>Revised Sequence and Annotation of the Rhodobaca barguzinensis strain alga05 Genome.</title>
        <authorList>
            <person name="Kopejtka K."/>
            <person name="Tomasch J.M."/>
            <person name="Bunk B."/>
            <person name="Koblizek M."/>
        </authorList>
    </citation>
    <scope>NUCLEOTIDE SEQUENCE [LARGE SCALE GENOMIC DNA]</scope>
    <source>
        <strain evidence="12">alga05</strain>
    </source>
</reference>
<dbReference type="GO" id="GO:0005524">
    <property type="term" value="F:ATP binding"/>
    <property type="evidence" value="ECO:0007669"/>
    <property type="project" value="UniProtKB-UniRule"/>
</dbReference>
<comment type="similarity">
    <text evidence="8 9">Belongs to the Mrp/NBP35 ATP-binding proteins family.</text>
</comment>
<dbReference type="SUPFAM" id="SSF117916">
    <property type="entry name" value="Fe-S cluster assembly (FSCA) domain-like"/>
    <property type="match status" value="1"/>
</dbReference>
<evidence type="ECO:0000256" key="3">
    <source>
        <dbReference type="ARBA" id="ARBA00022723"/>
    </source>
</evidence>
<dbReference type="Pfam" id="PF01883">
    <property type="entry name" value="FeS_assembly_P"/>
    <property type="match status" value="1"/>
</dbReference>
<dbReference type="STRING" id="441209.GCA_001870665_03233"/>
<dbReference type="AlphaFoldDB" id="A0A2K8KJZ9"/>
<evidence type="ECO:0000256" key="2">
    <source>
        <dbReference type="ARBA" id="ARBA00008205"/>
    </source>
</evidence>
<dbReference type="KEGG" id="rbg:BG454_17235"/>
<comment type="subunit">
    <text evidence="9">Homodimer.</text>
</comment>
<organism evidence="11 12">
    <name type="scientific">Roseinatronobacter bogoriensis subsp. barguzinensis</name>
    <dbReference type="NCBI Taxonomy" id="441209"/>
    <lineage>
        <taxon>Bacteria</taxon>
        <taxon>Pseudomonadati</taxon>
        <taxon>Pseudomonadota</taxon>
        <taxon>Alphaproteobacteria</taxon>
        <taxon>Rhodobacterales</taxon>
        <taxon>Paracoccaceae</taxon>
        <taxon>Roseinatronobacter</taxon>
    </lineage>
</organism>
<protein>
    <recommendedName>
        <fullName evidence="9">Iron-sulfur cluster carrier protein</fullName>
    </recommendedName>
</protein>
<dbReference type="CDD" id="cd02037">
    <property type="entry name" value="Mrp_NBP35"/>
    <property type="match status" value="1"/>
</dbReference>
<dbReference type="EMBL" id="CP024899">
    <property type="protein sequence ID" value="ATX67338.1"/>
    <property type="molecule type" value="Genomic_DNA"/>
</dbReference>
<proteinExistence type="inferred from homology"/>
<dbReference type="InterPro" id="IPR027417">
    <property type="entry name" value="P-loop_NTPase"/>
</dbReference>
<dbReference type="FunFam" id="3.40.50.300:FF:000418">
    <property type="entry name" value="Iron-sulfur cluster carrier protein"/>
    <property type="match status" value="1"/>
</dbReference>
<dbReference type="PANTHER" id="PTHR42961:SF2">
    <property type="entry name" value="IRON-SULFUR PROTEIN NUBPL"/>
    <property type="match status" value="1"/>
</dbReference>
<dbReference type="Gene3D" id="3.40.50.300">
    <property type="entry name" value="P-loop containing nucleotide triphosphate hydrolases"/>
    <property type="match status" value="1"/>
</dbReference>
<dbReference type="InterPro" id="IPR019591">
    <property type="entry name" value="Mrp/NBP35_ATP-bd"/>
</dbReference>
<dbReference type="HAMAP" id="MF_02040">
    <property type="entry name" value="Mrp_NBP35"/>
    <property type="match status" value="1"/>
</dbReference>
<dbReference type="InterPro" id="IPR033756">
    <property type="entry name" value="YlxH/NBP35"/>
</dbReference>
<dbReference type="GO" id="GO:0046872">
    <property type="term" value="F:metal ion binding"/>
    <property type="evidence" value="ECO:0007669"/>
    <property type="project" value="UniProtKB-KW"/>
</dbReference>
<feature type="binding site" evidence="9">
    <location>
        <begin position="107"/>
        <end position="114"/>
    </location>
    <ligand>
        <name>ATP</name>
        <dbReference type="ChEBI" id="CHEBI:30616"/>
    </ligand>
</feature>
<evidence type="ECO:0000256" key="8">
    <source>
        <dbReference type="ARBA" id="ARBA00024036"/>
    </source>
</evidence>
<dbReference type="GO" id="GO:0016887">
    <property type="term" value="F:ATP hydrolysis activity"/>
    <property type="evidence" value="ECO:0007669"/>
    <property type="project" value="UniProtKB-UniRule"/>
</dbReference>